<dbReference type="Gene3D" id="1.10.10.10">
    <property type="entry name" value="Winged helix-like DNA-binding domain superfamily/Winged helix DNA-binding domain"/>
    <property type="match status" value="1"/>
</dbReference>
<organism evidence="1 2">
    <name type="scientific">Rhodococcus cerastii</name>
    <dbReference type="NCBI Taxonomy" id="908616"/>
    <lineage>
        <taxon>Bacteria</taxon>
        <taxon>Bacillati</taxon>
        <taxon>Actinomycetota</taxon>
        <taxon>Actinomycetes</taxon>
        <taxon>Mycobacteriales</taxon>
        <taxon>Nocardiaceae</taxon>
        <taxon>Rhodococcus</taxon>
    </lineage>
</organism>
<dbReference type="EMBL" id="JAWLKF010000011">
    <property type="protein sequence ID" value="MDV6304470.1"/>
    <property type="molecule type" value="Genomic_DNA"/>
</dbReference>
<protein>
    <submittedName>
        <fullName evidence="1">Sigma factor-like helix-turn-helix DNA-binding protein</fullName>
    </submittedName>
</protein>
<keyword evidence="2" id="KW-1185">Reference proteome</keyword>
<dbReference type="InterPro" id="IPR013324">
    <property type="entry name" value="RNA_pol_sigma_r3/r4-like"/>
</dbReference>
<comment type="caution">
    <text evidence="1">The sequence shown here is derived from an EMBL/GenBank/DDBJ whole genome shotgun (WGS) entry which is preliminary data.</text>
</comment>
<proteinExistence type="predicted"/>
<evidence type="ECO:0000313" key="2">
    <source>
        <dbReference type="Proteomes" id="UP001186104"/>
    </source>
</evidence>
<dbReference type="InterPro" id="IPR036388">
    <property type="entry name" value="WH-like_DNA-bd_sf"/>
</dbReference>
<dbReference type="SUPFAM" id="SSF88659">
    <property type="entry name" value="Sigma3 and sigma4 domains of RNA polymerase sigma factors"/>
    <property type="match status" value="1"/>
</dbReference>
<accession>A0ABU4D415</accession>
<dbReference type="SUPFAM" id="SSF47789">
    <property type="entry name" value="C-terminal domain of RNA polymerase alpha subunit"/>
    <property type="match status" value="1"/>
</dbReference>
<evidence type="ECO:0000313" key="1">
    <source>
        <dbReference type="EMBL" id="MDV6304470.1"/>
    </source>
</evidence>
<dbReference type="Proteomes" id="UP001186104">
    <property type="component" value="Unassembled WGS sequence"/>
</dbReference>
<gene>
    <name evidence="1" type="ORF">R3P93_18065</name>
</gene>
<sequence length="740" mass="80592">MDNDVLDAEPGAGESQSWVDVFPWLGQPPGRLETAWSVRPVEEEGTDAREERLREISSLAMKKQWSWTVGALFPALPSGLDVASIGLTPRAANVFARNGVVTTDDVRGLELSTILDWRNVGLTTVADIIFRLADTSLAHAVPGQVDVVPGSTAHIPPQVEQLPSGWASSITNDLTLLSRWFYSVGLSDLEPLRNGAMPSWAPEWIIDAYRRIQSIRVSDIASSQTSRTLASIISDELAQMDDRSIAVLCSRVFADEAETLDSLGRRFAVTRERMRQIEVKARSILGDVLSENELLKDSVNAWVGLIGLVRSMDDIVQLLPALGESVPGINVPAWRVLERLSRAVEVRDGWCAVPDVASVREATGSHLVTIVDDYGVAGLQAAGAGLGCDGESGDVTTRAWLTYCGYVVEDEYVLTRTSSVNDYAAAILSLHREALSAQELVDRFIHPRSASSLRNALALDSRFNRVDRDLWALREWGLQKYTNIRSLIIEQISKNNGQVKLADLIHEISGKFSVSASSVSAYASSAPFEQRAGVVRLAEGDPEVRKRPHETRRLMRRDNGWAYRVVITKEHHRGSGSVAPRAIAGILDIAHGETVQLSSRLGPQAASWMGIQPTFGTIRRFLLEPHVAEGTDAFLVINDDASFNVEPIKKLTGDPLSDVLALIGSPEDRNGISVRTAVASAIGLAPDVPVSSIIGAYTDRGDSDVAELLLKSRDCLELEPSTTRRSEGIPPSVDDILDLL</sequence>
<name>A0ABU4D415_9NOCA</name>
<reference evidence="1 2" key="1">
    <citation type="submission" date="2023-10" db="EMBL/GenBank/DDBJ databases">
        <title>Development of a sustainable strategy for remediation of hydrocarbon-contaminated territories based on the waste exchange concept.</title>
        <authorList>
            <person name="Krivoruchko A."/>
        </authorList>
    </citation>
    <scope>NUCLEOTIDE SEQUENCE [LARGE SCALE GENOMIC DNA]</scope>
    <source>
        <strain evidence="1 2">IEGM 1327</strain>
    </source>
</reference>